<evidence type="ECO:0000313" key="6">
    <source>
        <dbReference type="Proteomes" id="UP000423257"/>
    </source>
</evidence>
<dbReference type="EMBL" id="PYWX01000066">
    <property type="protein sequence ID" value="PTC22631.1"/>
    <property type="molecule type" value="Genomic_DNA"/>
</dbReference>
<dbReference type="Proteomes" id="UP000240476">
    <property type="component" value="Unassembled WGS sequence"/>
</dbReference>
<dbReference type="EMBL" id="VZPQ01000024">
    <property type="protein sequence ID" value="KAB0563650.1"/>
    <property type="molecule type" value="Genomic_DNA"/>
</dbReference>
<protein>
    <submittedName>
        <fullName evidence="3">Uncharacterized protein</fullName>
    </submittedName>
</protein>
<evidence type="ECO:0000313" key="4">
    <source>
        <dbReference type="Proteomes" id="UP000199129"/>
    </source>
</evidence>
<keyword evidence="5" id="KW-1185">Reference proteome</keyword>
<evidence type="ECO:0000313" key="2">
    <source>
        <dbReference type="EMBL" id="PTC22631.1"/>
    </source>
</evidence>
<gene>
    <name evidence="2" type="ORF">C9383_22825</name>
    <name evidence="1" type="ORF">F7R03_25855</name>
    <name evidence="3" type="ORF">SAMN04490198_1951</name>
</gene>
<dbReference type="RefSeq" id="WP_090367416.1">
    <property type="nucleotide sequence ID" value="NZ_FNUA01000002.1"/>
</dbReference>
<accession>A0A1H5JYU5</accession>
<sequence length="126" mass="14045">MTDQDNNTAGQAPTHRERFAEACKVTDFVINPKAVAGYYVWGVDHIVKGGRKEIDGPYYTEDEACIAADLMKPTEPFARASVSTHCWAWNPDPRREKAIRDDAMASRMMLAMQIGAEVPTHTTSDK</sequence>
<organism evidence="3 4">
    <name type="scientific">Pseudomonas palleroniana</name>
    <dbReference type="NCBI Taxonomy" id="191390"/>
    <lineage>
        <taxon>Bacteria</taxon>
        <taxon>Pseudomonadati</taxon>
        <taxon>Pseudomonadota</taxon>
        <taxon>Gammaproteobacteria</taxon>
        <taxon>Pseudomonadales</taxon>
        <taxon>Pseudomonadaceae</taxon>
        <taxon>Pseudomonas</taxon>
    </lineage>
</organism>
<proteinExistence type="predicted"/>
<name>A0A1H5JYU5_9PSED</name>
<reference evidence="1 6" key="3">
    <citation type="submission" date="2019-09" db="EMBL/GenBank/DDBJ databases">
        <title>Draft genome sequences of 48 bacterial type strains from the CCUG.</title>
        <authorList>
            <person name="Tunovic T."/>
            <person name="Pineiro-Iglesias B."/>
            <person name="Unosson C."/>
            <person name="Inganas E."/>
            <person name="Ohlen M."/>
            <person name="Cardew S."/>
            <person name="Jensie-Markopoulos S."/>
            <person name="Salva-Serra F."/>
            <person name="Jaen-Luchoro D."/>
            <person name="Karlsson R."/>
            <person name="Svensson-Stadler L."/>
            <person name="Chun J."/>
            <person name="Moore E."/>
        </authorList>
    </citation>
    <scope>NUCLEOTIDE SEQUENCE [LARGE SCALE GENOMIC DNA]</scope>
    <source>
        <strain evidence="1 6">CCUG 51524</strain>
    </source>
</reference>
<dbReference type="Proteomes" id="UP000199129">
    <property type="component" value="Unassembled WGS sequence"/>
</dbReference>
<evidence type="ECO:0000313" key="1">
    <source>
        <dbReference type="EMBL" id="KAB0563650.1"/>
    </source>
</evidence>
<dbReference type="Proteomes" id="UP000423257">
    <property type="component" value="Unassembled WGS sequence"/>
</dbReference>
<dbReference type="EMBL" id="FNUA01000002">
    <property type="protein sequence ID" value="SEE57729.1"/>
    <property type="molecule type" value="Genomic_DNA"/>
</dbReference>
<reference evidence="3 4" key="1">
    <citation type="submission" date="2016-10" db="EMBL/GenBank/DDBJ databases">
        <authorList>
            <person name="de Groot N.N."/>
        </authorList>
    </citation>
    <scope>NUCLEOTIDE SEQUENCE [LARGE SCALE GENOMIC DNA]</scope>
    <source>
        <strain evidence="3 4">BS3265</strain>
    </source>
</reference>
<evidence type="ECO:0000313" key="5">
    <source>
        <dbReference type="Proteomes" id="UP000240476"/>
    </source>
</evidence>
<reference evidence="2 5" key="2">
    <citation type="submission" date="2018-03" db="EMBL/GenBank/DDBJ databases">
        <title>Draft genome sequence of the type strain of Pseudomonas palleroniana LMG 23076, isolated from rice in Cameroon.</title>
        <authorList>
            <person name="Tambong J.T."/>
        </authorList>
    </citation>
    <scope>NUCLEOTIDE SEQUENCE [LARGE SCALE GENOMIC DNA]</scope>
    <source>
        <strain evidence="2 5">LMG 23076</strain>
    </source>
</reference>
<dbReference type="AlphaFoldDB" id="A0A1H5JYU5"/>
<evidence type="ECO:0000313" key="3">
    <source>
        <dbReference type="EMBL" id="SEE57729.1"/>
    </source>
</evidence>